<keyword evidence="4 5" id="KW-0326">Glycosidase</keyword>
<dbReference type="Proteomes" id="UP000617628">
    <property type="component" value="Unassembled WGS sequence"/>
</dbReference>
<evidence type="ECO:0000256" key="5">
    <source>
        <dbReference type="RuleBase" id="RU361187"/>
    </source>
</evidence>
<keyword evidence="3 5" id="KW-0378">Hydrolase</keyword>
<protein>
    <submittedName>
        <fullName evidence="6">Family 43 glycosylhydrolase</fullName>
    </submittedName>
</protein>
<keyword evidence="7" id="KW-1185">Reference proteome</keyword>
<comment type="similarity">
    <text evidence="2 5">Belongs to the glycosyl hydrolase 43 family.</text>
</comment>
<gene>
    <name evidence="6" type="ORF">JIN87_01330</name>
</gene>
<dbReference type="RefSeq" id="WP_200353702.1">
    <property type="nucleotide sequence ID" value="NZ_JAENIL010000002.1"/>
</dbReference>
<dbReference type="PANTHER" id="PTHR43301">
    <property type="entry name" value="ARABINAN ENDO-1,5-ALPHA-L-ARABINOSIDASE"/>
    <property type="match status" value="1"/>
</dbReference>
<comment type="pathway">
    <text evidence="1">Glycan metabolism; L-arabinan degradation.</text>
</comment>
<sequence>MHKLLTLVILALIFIQTTTYPSQTFGDIDRPLFADPNYHGSCDPEIVWIEQTKEWWIFYTARRAQRENASYVGTPIGVVTSKDLKTWQFRGYCSFDGIPGAPDMDVTLWAPGVIRNGDNYHMFVTYKDNATPPWGGDGVIRHYIAPADNLLSGWTLAGIPNFQQPDPIDATIIRHKKQFRAYYRVGKNGIQHSTSPDLKKWTNHGKCDGAVNAPPDERGFGYQEAPYVFHWKDKYWMITDPHKGLAVFHSPDGLTWTQQDSIMKAPGSAPSDATRARHPSVAIVNDRAFIFYHTEPNRPYPSPKAEDRTPHQKISYLQMAELTIKDGQLTCDRDASVSLP</sequence>
<evidence type="ECO:0000256" key="2">
    <source>
        <dbReference type="ARBA" id="ARBA00009865"/>
    </source>
</evidence>
<dbReference type="PANTHER" id="PTHR43301:SF3">
    <property type="entry name" value="ARABINAN ENDO-1,5-ALPHA-L-ARABINOSIDASE A-RELATED"/>
    <property type="match status" value="1"/>
</dbReference>
<organism evidence="6 7">
    <name type="scientific">Pelagicoccus mobilis</name>
    <dbReference type="NCBI Taxonomy" id="415221"/>
    <lineage>
        <taxon>Bacteria</taxon>
        <taxon>Pseudomonadati</taxon>
        <taxon>Verrucomicrobiota</taxon>
        <taxon>Opitutia</taxon>
        <taxon>Puniceicoccales</taxon>
        <taxon>Pelagicoccaceae</taxon>
        <taxon>Pelagicoccus</taxon>
    </lineage>
</organism>
<reference evidence="6" key="1">
    <citation type="submission" date="2021-01" db="EMBL/GenBank/DDBJ databases">
        <title>Modified the classification status of verrucomicrobia.</title>
        <authorList>
            <person name="Feng X."/>
        </authorList>
    </citation>
    <scope>NUCLEOTIDE SEQUENCE</scope>
    <source>
        <strain evidence="6">KCTC 13126</strain>
    </source>
</reference>
<evidence type="ECO:0000256" key="4">
    <source>
        <dbReference type="ARBA" id="ARBA00023295"/>
    </source>
</evidence>
<dbReference type="InterPro" id="IPR006710">
    <property type="entry name" value="Glyco_hydro_43"/>
</dbReference>
<dbReference type="InterPro" id="IPR050727">
    <property type="entry name" value="GH43_arabinanases"/>
</dbReference>
<evidence type="ECO:0000256" key="1">
    <source>
        <dbReference type="ARBA" id="ARBA00004834"/>
    </source>
</evidence>
<comment type="caution">
    <text evidence="6">The sequence shown here is derived from an EMBL/GenBank/DDBJ whole genome shotgun (WGS) entry which is preliminary data.</text>
</comment>
<dbReference type="GO" id="GO:0005975">
    <property type="term" value="P:carbohydrate metabolic process"/>
    <property type="evidence" value="ECO:0007669"/>
    <property type="project" value="InterPro"/>
</dbReference>
<accession>A0A934RQ72</accession>
<dbReference type="GO" id="GO:0004553">
    <property type="term" value="F:hydrolase activity, hydrolyzing O-glycosyl compounds"/>
    <property type="evidence" value="ECO:0007669"/>
    <property type="project" value="InterPro"/>
</dbReference>
<dbReference type="EMBL" id="JAENIL010000002">
    <property type="protein sequence ID" value="MBK1875485.1"/>
    <property type="molecule type" value="Genomic_DNA"/>
</dbReference>
<dbReference type="AlphaFoldDB" id="A0A934RQ72"/>
<evidence type="ECO:0000256" key="3">
    <source>
        <dbReference type="ARBA" id="ARBA00022801"/>
    </source>
</evidence>
<name>A0A934RQ72_9BACT</name>
<dbReference type="Pfam" id="PF04616">
    <property type="entry name" value="Glyco_hydro_43"/>
    <property type="match status" value="1"/>
</dbReference>
<dbReference type="InterPro" id="IPR023296">
    <property type="entry name" value="Glyco_hydro_beta-prop_sf"/>
</dbReference>
<dbReference type="SUPFAM" id="SSF75005">
    <property type="entry name" value="Arabinanase/levansucrase/invertase"/>
    <property type="match status" value="1"/>
</dbReference>
<evidence type="ECO:0000313" key="6">
    <source>
        <dbReference type="EMBL" id="MBK1875485.1"/>
    </source>
</evidence>
<proteinExistence type="inferred from homology"/>
<evidence type="ECO:0000313" key="7">
    <source>
        <dbReference type="Proteomes" id="UP000617628"/>
    </source>
</evidence>
<dbReference type="Gene3D" id="2.115.10.20">
    <property type="entry name" value="Glycosyl hydrolase domain, family 43"/>
    <property type="match status" value="1"/>
</dbReference>